<dbReference type="InterPro" id="IPR009914">
    <property type="entry name" value="DPM2"/>
</dbReference>
<dbReference type="OrthoDB" id="311279at2759"/>
<dbReference type="AlphaFoldDB" id="A0A1E3PG63"/>
<dbReference type="PANTHER" id="PTHR15039">
    <property type="entry name" value="DOLICHOL PHOSPHATE-MANNOSE BIOSYNTHESIS REGULATORY PROTEIN"/>
    <property type="match status" value="1"/>
</dbReference>
<evidence type="ECO:0000313" key="8">
    <source>
        <dbReference type="EMBL" id="ODQ63922.1"/>
    </source>
</evidence>
<evidence type="ECO:0000256" key="1">
    <source>
        <dbReference type="ARBA" id="ARBA00004477"/>
    </source>
</evidence>
<dbReference type="GO" id="GO:0180047">
    <property type="term" value="P:dolichol phosphate mannose biosynthetic process"/>
    <property type="evidence" value="ECO:0007669"/>
    <property type="project" value="InterPro"/>
</dbReference>
<comment type="pathway">
    <text evidence="7">Protein modification; protein glycosylation.</text>
</comment>
<keyword evidence="9" id="KW-1185">Reference proteome</keyword>
<dbReference type="GO" id="GO:0006506">
    <property type="term" value="P:GPI anchor biosynthetic process"/>
    <property type="evidence" value="ECO:0007669"/>
    <property type="project" value="TreeGrafter"/>
</dbReference>
<dbReference type="Pfam" id="PF07297">
    <property type="entry name" value="DPM2"/>
    <property type="match status" value="1"/>
</dbReference>
<organism evidence="8 9">
    <name type="scientific">Nadsonia fulvescens var. elongata DSM 6958</name>
    <dbReference type="NCBI Taxonomy" id="857566"/>
    <lineage>
        <taxon>Eukaryota</taxon>
        <taxon>Fungi</taxon>
        <taxon>Dikarya</taxon>
        <taxon>Ascomycota</taxon>
        <taxon>Saccharomycotina</taxon>
        <taxon>Dipodascomycetes</taxon>
        <taxon>Dipodascales</taxon>
        <taxon>Dipodascales incertae sedis</taxon>
        <taxon>Nadsonia</taxon>
    </lineage>
</organism>
<proteinExistence type="inferred from homology"/>
<evidence type="ECO:0000313" key="9">
    <source>
        <dbReference type="Proteomes" id="UP000095009"/>
    </source>
</evidence>
<dbReference type="GO" id="GO:0030234">
    <property type="term" value="F:enzyme regulator activity"/>
    <property type="evidence" value="ECO:0007669"/>
    <property type="project" value="UniProtKB-UniRule"/>
</dbReference>
<keyword evidence="3 7" id="KW-0812">Transmembrane</keyword>
<reference evidence="8 9" key="1">
    <citation type="journal article" date="2016" name="Proc. Natl. Acad. Sci. U.S.A.">
        <title>Comparative genomics of biotechnologically important yeasts.</title>
        <authorList>
            <person name="Riley R."/>
            <person name="Haridas S."/>
            <person name="Wolfe K.H."/>
            <person name="Lopes M.R."/>
            <person name="Hittinger C.T."/>
            <person name="Goeker M."/>
            <person name="Salamov A.A."/>
            <person name="Wisecaver J.H."/>
            <person name="Long T.M."/>
            <person name="Calvey C.H."/>
            <person name="Aerts A.L."/>
            <person name="Barry K.W."/>
            <person name="Choi C."/>
            <person name="Clum A."/>
            <person name="Coughlan A.Y."/>
            <person name="Deshpande S."/>
            <person name="Douglass A.P."/>
            <person name="Hanson S.J."/>
            <person name="Klenk H.-P."/>
            <person name="LaButti K.M."/>
            <person name="Lapidus A."/>
            <person name="Lindquist E.A."/>
            <person name="Lipzen A.M."/>
            <person name="Meier-Kolthoff J.P."/>
            <person name="Ohm R.A."/>
            <person name="Otillar R.P."/>
            <person name="Pangilinan J.L."/>
            <person name="Peng Y."/>
            <person name="Rokas A."/>
            <person name="Rosa C.A."/>
            <person name="Scheuner C."/>
            <person name="Sibirny A.A."/>
            <person name="Slot J.C."/>
            <person name="Stielow J.B."/>
            <person name="Sun H."/>
            <person name="Kurtzman C.P."/>
            <person name="Blackwell M."/>
            <person name="Grigoriev I.V."/>
            <person name="Jeffries T.W."/>
        </authorList>
    </citation>
    <scope>NUCLEOTIDE SEQUENCE [LARGE SCALE GENOMIC DNA]</scope>
    <source>
        <strain evidence="8 9">DSM 6958</strain>
    </source>
</reference>
<comment type="subunit">
    <text evidence="7">Component of the dolichol-phosphate mannose (DPM) synthase complex.</text>
</comment>
<keyword evidence="4 7" id="KW-0256">Endoplasmic reticulum</keyword>
<dbReference type="GO" id="GO:0005789">
    <property type="term" value="C:endoplasmic reticulum membrane"/>
    <property type="evidence" value="ECO:0007669"/>
    <property type="project" value="UniProtKB-SubCell"/>
</dbReference>
<feature type="transmembrane region" description="Helical" evidence="7">
    <location>
        <begin position="37"/>
        <end position="62"/>
    </location>
</feature>
<name>A0A1E3PG63_9ASCO</name>
<accession>A0A1E3PG63</accession>
<keyword evidence="6 7" id="KW-0472">Membrane</keyword>
<comment type="subcellular location">
    <subcellularLocation>
        <location evidence="1 7">Endoplasmic reticulum membrane</location>
        <topology evidence="1 7">Multi-pass membrane protein</topology>
    </subcellularLocation>
</comment>
<evidence type="ECO:0000256" key="2">
    <source>
        <dbReference type="ARBA" id="ARBA00005478"/>
    </source>
</evidence>
<dbReference type="PANTHER" id="PTHR15039:SF11">
    <property type="entry name" value="DOLICHOL PHOSPHATE-MANNOSE BIOSYNTHESIS REGULATORY PROTEIN"/>
    <property type="match status" value="1"/>
</dbReference>
<protein>
    <recommendedName>
        <fullName evidence="7">Dolichol phosphate-mannose biosynthesis regulatory protein</fullName>
    </recommendedName>
</protein>
<evidence type="ECO:0000256" key="7">
    <source>
        <dbReference type="RuleBase" id="RU365084"/>
    </source>
</evidence>
<evidence type="ECO:0000256" key="5">
    <source>
        <dbReference type="ARBA" id="ARBA00022989"/>
    </source>
</evidence>
<dbReference type="STRING" id="857566.A0A1E3PG63"/>
<comment type="caution">
    <text evidence="7">Lacks conserved residue(s) required for the propagation of feature annotation.</text>
</comment>
<sequence>MLLVAVLVFVYYTTWTFLMPFVDSTHALQLFFPPREWAIRLPVIILVLGLTVIGSFVGSVMVKAAEKEKAKKLKESTKKAQ</sequence>
<dbReference type="GO" id="GO:0033185">
    <property type="term" value="C:dolichol-phosphate-mannose synthase complex"/>
    <property type="evidence" value="ECO:0007669"/>
    <property type="project" value="TreeGrafter"/>
</dbReference>
<dbReference type="UniPathway" id="UPA00378"/>
<comment type="similarity">
    <text evidence="2 7">Belongs to the DPM2 family.</text>
</comment>
<dbReference type="EMBL" id="KV454413">
    <property type="protein sequence ID" value="ODQ63922.1"/>
    <property type="molecule type" value="Genomic_DNA"/>
</dbReference>
<evidence type="ECO:0000256" key="4">
    <source>
        <dbReference type="ARBA" id="ARBA00022824"/>
    </source>
</evidence>
<evidence type="ECO:0000256" key="3">
    <source>
        <dbReference type="ARBA" id="ARBA00022692"/>
    </source>
</evidence>
<gene>
    <name evidence="8" type="ORF">NADFUDRAFT_83993</name>
</gene>
<dbReference type="Proteomes" id="UP000095009">
    <property type="component" value="Unassembled WGS sequence"/>
</dbReference>
<keyword evidence="5 7" id="KW-1133">Transmembrane helix</keyword>
<evidence type="ECO:0000256" key="6">
    <source>
        <dbReference type="ARBA" id="ARBA00023136"/>
    </source>
</evidence>
<comment type="function">
    <text evidence="7">Regulatory subunit of the dolichol-phosphate mannose (DPM) synthase complex; essential for the ER localization.</text>
</comment>